<gene>
    <name evidence="1" type="ORF">IC614_05755</name>
</gene>
<evidence type="ECO:0000313" key="1">
    <source>
        <dbReference type="EMBL" id="QPQ56074.1"/>
    </source>
</evidence>
<keyword evidence="2" id="KW-1185">Reference proteome</keyword>
<dbReference type="Proteomes" id="UP000594873">
    <property type="component" value="Chromosome"/>
</dbReference>
<accession>A0A7T2GLI0</accession>
<organism evidence="1 2">
    <name type="scientific">Allosphingosinicella flava</name>
    <dbReference type="NCBI Taxonomy" id="2771430"/>
    <lineage>
        <taxon>Bacteria</taxon>
        <taxon>Pseudomonadati</taxon>
        <taxon>Pseudomonadota</taxon>
        <taxon>Alphaproteobacteria</taxon>
        <taxon>Sphingomonadales</taxon>
        <taxon>Sphingomonadaceae</taxon>
        <taxon>Allosphingosinicella</taxon>
    </lineage>
</organism>
<evidence type="ECO:0000313" key="2">
    <source>
        <dbReference type="Proteomes" id="UP000594873"/>
    </source>
</evidence>
<dbReference type="KEGG" id="sflv:IC614_05755"/>
<protein>
    <submittedName>
        <fullName evidence="1">Uncharacterized protein</fullName>
    </submittedName>
</protein>
<name>A0A7T2GLI0_9SPHN</name>
<dbReference type="RefSeq" id="WP_200972934.1">
    <property type="nucleotide sequence ID" value="NZ_CP065592.1"/>
</dbReference>
<proteinExistence type="predicted"/>
<reference evidence="1 2" key="1">
    <citation type="submission" date="2020-11" db="EMBL/GenBank/DDBJ databases">
        <title>Genome seq and assembly of Sphingosinicella sp.</title>
        <authorList>
            <person name="Chhetri G."/>
        </authorList>
    </citation>
    <scope>NUCLEOTIDE SEQUENCE [LARGE SCALE GENOMIC DNA]</scope>
    <source>
        <strain evidence="1 2">UDD2</strain>
    </source>
</reference>
<sequence length="119" mass="13815">MDDEIPGMKDVMEWFGYKPVFHDAIILAVDLRRDPNPSLIKLFYWRTKKNFRRDLHALVTFYVEGIESLDLEGWNDNHVSDLDVKYDGESYVMDITSSSGFDGEIRARKISVSVEPLQV</sequence>
<dbReference type="EMBL" id="CP065592">
    <property type="protein sequence ID" value="QPQ56074.1"/>
    <property type="molecule type" value="Genomic_DNA"/>
</dbReference>
<dbReference type="AlphaFoldDB" id="A0A7T2GLI0"/>